<proteinExistence type="predicted"/>
<organism evidence="3 4">
    <name type="scientific">Paralvinella palmiformis</name>
    <dbReference type="NCBI Taxonomy" id="53620"/>
    <lineage>
        <taxon>Eukaryota</taxon>
        <taxon>Metazoa</taxon>
        <taxon>Spiralia</taxon>
        <taxon>Lophotrochozoa</taxon>
        <taxon>Annelida</taxon>
        <taxon>Polychaeta</taxon>
        <taxon>Sedentaria</taxon>
        <taxon>Canalipalpata</taxon>
        <taxon>Terebellida</taxon>
        <taxon>Terebelliformia</taxon>
        <taxon>Alvinellidae</taxon>
        <taxon>Paralvinella</taxon>
    </lineage>
</organism>
<reference evidence="3" key="1">
    <citation type="journal article" date="2023" name="Mol. Biol. Evol.">
        <title>Third-Generation Sequencing Reveals the Adaptive Role of the Epigenome in Three Deep-Sea Polychaetes.</title>
        <authorList>
            <person name="Perez M."/>
            <person name="Aroh O."/>
            <person name="Sun Y."/>
            <person name="Lan Y."/>
            <person name="Juniper S.K."/>
            <person name="Young C.R."/>
            <person name="Angers B."/>
            <person name="Qian P.Y."/>
        </authorList>
    </citation>
    <scope>NUCLEOTIDE SEQUENCE</scope>
    <source>
        <strain evidence="3">P08H-3</strain>
    </source>
</reference>
<dbReference type="AlphaFoldDB" id="A0AAD9K154"/>
<dbReference type="EMBL" id="JAODUP010000087">
    <property type="protein sequence ID" value="KAK2163023.1"/>
    <property type="molecule type" value="Genomic_DNA"/>
</dbReference>
<evidence type="ECO:0000256" key="2">
    <source>
        <dbReference type="SAM" id="SignalP"/>
    </source>
</evidence>
<name>A0AAD9K154_9ANNE</name>
<feature type="chain" id="PRO_5042239311" evidence="2">
    <location>
        <begin position="18"/>
        <end position="442"/>
    </location>
</feature>
<keyword evidence="2" id="KW-0732">Signal</keyword>
<gene>
    <name evidence="3" type="ORF">LSH36_87g04032</name>
</gene>
<evidence type="ECO:0000313" key="3">
    <source>
        <dbReference type="EMBL" id="KAK2163023.1"/>
    </source>
</evidence>
<feature type="signal peptide" evidence="2">
    <location>
        <begin position="1"/>
        <end position="17"/>
    </location>
</feature>
<comment type="caution">
    <text evidence="3">The sequence shown here is derived from an EMBL/GenBank/DDBJ whole genome shotgun (WGS) entry which is preliminary data.</text>
</comment>
<sequence length="442" mass="50837">MKLFLPLFVILPLAAWGAPTLTEKNDQISDDSLKPLIRTKRADEEIIFGNHQNEARVVKKSDPSLNLDDEVIDNDVNNSDDVSTKPDDESVVSSVINDVSKPESDHLIEEEESSEKNDEDSSSLSEAEAEEFESSSGEEDDDILNNKGTSLTAEENINDFYPYVGFTPYLRSKPKQKRAAPGKFLTAENMPSAVGMSGPNASQRHKRDLTAEELYDWLQNGNKRDDLDRYGDADDDVRYYRENDDERDDDDDDNDDVVEDGEVPEDDEIKELALELLEQEYPDQTDNNLDYPAYQDYGDDEMDRNKEMLSLLDYLEKGTPVLERAPLRELYPEHIQEEWDDLETGPEQFYEPIVYHGVPGIFVPMPEESLSENTPIQKRQYLSLLPGQKKRNFYPYHLEPTGGRWGAFVSPEEEKRNSESYDRLYRLAQALNPRNRDYIEYK</sequence>
<evidence type="ECO:0000256" key="1">
    <source>
        <dbReference type="SAM" id="MobiDB-lite"/>
    </source>
</evidence>
<feature type="compositionally biased region" description="Basic and acidic residues" evidence="1">
    <location>
        <begin position="222"/>
        <end position="244"/>
    </location>
</feature>
<feature type="region of interest" description="Disordered" evidence="1">
    <location>
        <begin position="222"/>
        <end position="267"/>
    </location>
</feature>
<accession>A0AAD9K154</accession>
<feature type="compositionally biased region" description="Acidic residues" evidence="1">
    <location>
        <begin position="108"/>
        <end position="143"/>
    </location>
</feature>
<dbReference type="Proteomes" id="UP001208570">
    <property type="component" value="Unassembled WGS sequence"/>
</dbReference>
<feature type="compositionally biased region" description="Acidic residues" evidence="1">
    <location>
        <begin position="245"/>
        <end position="267"/>
    </location>
</feature>
<feature type="region of interest" description="Disordered" evidence="1">
    <location>
        <begin position="60"/>
        <end position="146"/>
    </location>
</feature>
<evidence type="ECO:0000313" key="4">
    <source>
        <dbReference type="Proteomes" id="UP001208570"/>
    </source>
</evidence>
<protein>
    <submittedName>
        <fullName evidence="3">Uncharacterized protein</fullName>
    </submittedName>
</protein>
<keyword evidence="4" id="KW-1185">Reference proteome</keyword>